<keyword evidence="1 4" id="KW-0808">Transferase</keyword>
<organism evidence="4 5">
    <name type="scientific">Marixanthomonas ophiurae</name>
    <dbReference type="NCBI Taxonomy" id="387659"/>
    <lineage>
        <taxon>Bacteria</taxon>
        <taxon>Pseudomonadati</taxon>
        <taxon>Bacteroidota</taxon>
        <taxon>Flavobacteriia</taxon>
        <taxon>Flavobacteriales</taxon>
        <taxon>Flavobacteriaceae</taxon>
        <taxon>Marixanthomonas</taxon>
    </lineage>
</organism>
<gene>
    <name evidence="4" type="ORF">DZ858_08605</name>
</gene>
<dbReference type="GO" id="GO:0016747">
    <property type="term" value="F:acyltransferase activity, transferring groups other than amino-acyl groups"/>
    <property type="evidence" value="ECO:0007669"/>
    <property type="project" value="InterPro"/>
</dbReference>
<sequence length="146" mass="16818">MKILKATEQQLDQLVPLFNGYRIFYKQPDNPEKAKAFLKERFRQNDSVIFMAFSSDDQAIGFTQLYPIFSSVQGKRAYILNDLFVSEKSRGMGTGEALLKQAVAFAKQENCIGLSLETEIDNPAQHLYEKMGWVKDEHKFHYSLKV</sequence>
<dbReference type="OrthoDB" id="9792929at2"/>
<dbReference type="PANTHER" id="PTHR43877">
    <property type="entry name" value="AMINOALKYLPHOSPHONATE N-ACETYLTRANSFERASE-RELATED-RELATED"/>
    <property type="match status" value="1"/>
</dbReference>
<dbReference type="PROSITE" id="PS51186">
    <property type="entry name" value="GNAT"/>
    <property type="match status" value="1"/>
</dbReference>
<keyword evidence="5" id="KW-1185">Reference proteome</keyword>
<dbReference type="InterPro" id="IPR000182">
    <property type="entry name" value="GNAT_dom"/>
</dbReference>
<dbReference type="EMBL" id="QVID01000001">
    <property type="protein sequence ID" value="RFN60091.1"/>
    <property type="molecule type" value="Genomic_DNA"/>
</dbReference>
<accession>A0A3E1QD58</accession>
<dbReference type="Pfam" id="PF00583">
    <property type="entry name" value="Acetyltransf_1"/>
    <property type="match status" value="1"/>
</dbReference>
<keyword evidence="2" id="KW-0012">Acyltransferase</keyword>
<evidence type="ECO:0000259" key="3">
    <source>
        <dbReference type="PROSITE" id="PS51186"/>
    </source>
</evidence>
<protein>
    <submittedName>
        <fullName evidence="4">GNAT family N-acetyltransferase</fullName>
    </submittedName>
</protein>
<dbReference type="CDD" id="cd04301">
    <property type="entry name" value="NAT_SF"/>
    <property type="match status" value="1"/>
</dbReference>
<dbReference type="SUPFAM" id="SSF55729">
    <property type="entry name" value="Acyl-CoA N-acyltransferases (Nat)"/>
    <property type="match status" value="1"/>
</dbReference>
<evidence type="ECO:0000313" key="5">
    <source>
        <dbReference type="Proteomes" id="UP000261082"/>
    </source>
</evidence>
<reference evidence="4 5" key="1">
    <citation type="journal article" date="2007" name="Int. J. Syst. Evol. Microbiol.">
        <title>Marixanthomonas ophiurae gen. nov., sp. nov., a marine bacterium of the family Flavobacteriaceae isolated from a deep-sea brittle star.</title>
        <authorList>
            <person name="Romanenko L.A."/>
            <person name="Uchino M."/>
            <person name="Frolova G.M."/>
            <person name="Mikhailov V.V."/>
        </authorList>
    </citation>
    <scope>NUCLEOTIDE SEQUENCE [LARGE SCALE GENOMIC DNA]</scope>
    <source>
        <strain evidence="4 5">KMM 3046</strain>
    </source>
</reference>
<evidence type="ECO:0000256" key="1">
    <source>
        <dbReference type="ARBA" id="ARBA00022679"/>
    </source>
</evidence>
<dbReference type="PANTHER" id="PTHR43877:SF2">
    <property type="entry name" value="AMINOALKYLPHOSPHONATE N-ACETYLTRANSFERASE-RELATED"/>
    <property type="match status" value="1"/>
</dbReference>
<dbReference type="Gene3D" id="3.40.630.30">
    <property type="match status" value="1"/>
</dbReference>
<dbReference type="Proteomes" id="UP000261082">
    <property type="component" value="Unassembled WGS sequence"/>
</dbReference>
<name>A0A3E1QD58_9FLAO</name>
<evidence type="ECO:0000313" key="4">
    <source>
        <dbReference type="EMBL" id="RFN60091.1"/>
    </source>
</evidence>
<proteinExistence type="predicted"/>
<feature type="domain" description="N-acetyltransferase" evidence="3">
    <location>
        <begin position="1"/>
        <end position="146"/>
    </location>
</feature>
<dbReference type="AlphaFoldDB" id="A0A3E1QD58"/>
<dbReference type="InterPro" id="IPR050832">
    <property type="entry name" value="Bact_Acetyltransf"/>
</dbReference>
<evidence type="ECO:0000256" key="2">
    <source>
        <dbReference type="ARBA" id="ARBA00023315"/>
    </source>
</evidence>
<comment type="caution">
    <text evidence="4">The sequence shown here is derived from an EMBL/GenBank/DDBJ whole genome shotgun (WGS) entry which is preliminary data.</text>
</comment>
<dbReference type="RefSeq" id="WP_117159150.1">
    <property type="nucleotide sequence ID" value="NZ_QVID01000001.1"/>
</dbReference>
<dbReference type="InterPro" id="IPR016181">
    <property type="entry name" value="Acyl_CoA_acyltransferase"/>
</dbReference>